<dbReference type="EMBL" id="VSSQ01075930">
    <property type="protein sequence ID" value="MPN26414.1"/>
    <property type="molecule type" value="Genomic_DNA"/>
</dbReference>
<protein>
    <recommendedName>
        <fullName evidence="2">Thymidylate kinase</fullName>
    </recommendedName>
</protein>
<gene>
    <name evidence="1" type="ORF">SDC9_173838</name>
</gene>
<dbReference type="InterPro" id="IPR027417">
    <property type="entry name" value="P-loop_NTPase"/>
</dbReference>
<sequence length="86" mass="9750">MPDAVVFLDMPPAYSRRLIRERALSTGTAVDIHERDDDYLARCYASYCEIADRYQWQTVPCVAGDRLKSIEEIHEAVYQIAAAVIG</sequence>
<accession>A0A645GR33</accession>
<comment type="caution">
    <text evidence="1">The sequence shown here is derived from an EMBL/GenBank/DDBJ whole genome shotgun (WGS) entry which is preliminary data.</text>
</comment>
<reference evidence="1" key="1">
    <citation type="submission" date="2019-08" db="EMBL/GenBank/DDBJ databases">
        <authorList>
            <person name="Kucharzyk K."/>
            <person name="Murdoch R.W."/>
            <person name="Higgins S."/>
            <person name="Loffler F."/>
        </authorList>
    </citation>
    <scope>NUCLEOTIDE SEQUENCE</scope>
</reference>
<evidence type="ECO:0008006" key="2">
    <source>
        <dbReference type="Google" id="ProtNLM"/>
    </source>
</evidence>
<evidence type="ECO:0000313" key="1">
    <source>
        <dbReference type="EMBL" id="MPN26414.1"/>
    </source>
</evidence>
<dbReference type="AlphaFoldDB" id="A0A645GR33"/>
<proteinExistence type="predicted"/>
<dbReference type="SUPFAM" id="SSF52540">
    <property type="entry name" value="P-loop containing nucleoside triphosphate hydrolases"/>
    <property type="match status" value="1"/>
</dbReference>
<name>A0A645GR33_9ZZZZ</name>
<dbReference type="Gene3D" id="3.40.50.300">
    <property type="entry name" value="P-loop containing nucleotide triphosphate hydrolases"/>
    <property type="match status" value="1"/>
</dbReference>
<organism evidence="1">
    <name type="scientific">bioreactor metagenome</name>
    <dbReference type="NCBI Taxonomy" id="1076179"/>
    <lineage>
        <taxon>unclassified sequences</taxon>
        <taxon>metagenomes</taxon>
        <taxon>ecological metagenomes</taxon>
    </lineage>
</organism>